<dbReference type="InterPro" id="IPR036388">
    <property type="entry name" value="WH-like_DNA-bd_sf"/>
</dbReference>
<evidence type="ECO:0000313" key="6">
    <source>
        <dbReference type="Proteomes" id="UP000637632"/>
    </source>
</evidence>
<dbReference type="InterPro" id="IPR011711">
    <property type="entry name" value="GntR_C"/>
</dbReference>
<protein>
    <submittedName>
        <fullName evidence="5">FadR family transcriptional regulator</fullName>
    </submittedName>
</protein>
<proteinExistence type="predicted"/>
<dbReference type="SUPFAM" id="SSF48008">
    <property type="entry name" value="GntR ligand-binding domain-like"/>
    <property type="match status" value="1"/>
</dbReference>
<dbReference type="CDD" id="cd07377">
    <property type="entry name" value="WHTH_GntR"/>
    <property type="match status" value="1"/>
</dbReference>
<dbReference type="Proteomes" id="UP000637632">
    <property type="component" value="Unassembled WGS sequence"/>
</dbReference>
<evidence type="ECO:0000259" key="4">
    <source>
        <dbReference type="PROSITE" id="PS50949"/>
    </source>
</evidence>
<keyword evidence="3" id="KW-0804">Transcription</keyword>
<feature type="domain" description="HTH gntR-type" evidence="4">
    <location>
        <begin position="16"/>
        <end position="84"/>
    </location>
</feature>
<organism evidence="5 6">
    <name type="scientific">Undibacterium aquatile</name>
    <dbReference type="NCBI Taxonomy" id="1537398"/>
    <lineage>
        <taxon>Bacteria</taxon>
        <taxon>Pseudomonadati</taxon>
        <taxon>Pseudomonadota</taxon>
        <taxon>Betaproteobacteria</taxon>
        <taxon>Burkholderiales</taxon>
        <taxon>Oxalobacteraceae</taxon>
        <taxon>Undibacterium</taxon>
    </lineage>
</organism>
<dbReference type="SMART" id="SM00345">
    <property type="entry name" value="HTH_GNTR"/>
    <property type="match status" value="1"/>
</dbReference>
<keyword evidence="6" id="KW-1185">Reference proteome</keyword>
<dbReference type="PANTHER" id="PTHR43537">
    <property type="entry name" value="TRANSCRIPTIONAL REGULATOR, GNTR FAMILY"/>
    <property type="match status" value="1"/>
</dbReference>
<dbReference type="InterPro" id="IPR008920">
    <property type="entry name" value="TF_FadR/GntR_C"/>
</dbReference>
<keyword evidence="2" id="KW-0238">DNA-binding</keyword>
<dbReference type="InterPro" id="IPR036390">
    <property type="entry name" value="WH_DNA-bd_sf"/>
</dbReference>
<reference evidence="5 6" key="1">
    <citation type="submission" date="2020-08" db="EMBL/GenBank/DDBJ databases">
        <title>Novel species isolated from subtropical streams in China.</title>
        <authorList>
            <person name="Lu H."/>
        </authorList>
    </citation>
    <scope>NUCLEOTIDE SEQUENCE [LARGE SCALE GENOMIC DNA]</scope>
    <source>
        <strain evidence="5 6">CCTCC AB 2015119</strain>
    </source>
</reference>
<dbReference type="SUPFAM" id="SSF46785">
    <property type="entry name" value="Winged helix' DNA-binding domain"/>
    <property type="match status" value="1"/>
</dbReference>
<evidence type="ECO:0000256" key="3">
    <source>
        <dbReference type="ARBA" id="ARBA00023163"/>
    </source>
</evidence>
<keyword evidence="1" id="KW-0805">Transcription regulation</keyword>
<evidence type="ECO:0000256" key="1">
    <source>
        <dbReference type="ARBA" id="ARBA00023015"/>
    </source>
</evidence>
<dbReference type="PANTHER" id="PTHR43537:SF5">
    <property type="entry name" value="UXU OPERON TRANSCRIPTIONAL REGULATOR"/>
    <property type="match status" value="1"/>
</dbReference>
<evidence type="ECO:0000313" key="5">
    <source>
        <dbReference type="EMBL" id="MBC3812295.1"/>
    </source>
</evidence>
<dbReference type="Gene3D" id="1.20.120.530">
    <property type="entry name" value="GntR ligand-binding domain-like"/>
    <property type="match status" value="1"/>
</dbReference>
<dbReference type="PROSITE" id="PS50949">
    <property type="entry name" value="HTH_GNTR"/>
    <property type="match status" value="1"/>
</dbReference>
<accession>A0ABR6XHR8</accession>
<gene>
    <name evidence="5" type="ORF">H8K26_12665</name>
</gene>
<evidence type="ECO:0000256" key="2">
    <source>
        <dbReference type="ARBA" id="ARBA00023125"/>
    </source>
</evidence>
<dbReference type="Gene3D" id="1.10.10.10">
    <property type="entry name" value="Winged helix-like DNA-binding domain superfamily/Winged helix DNA-binding domain"/>
    <property type="match status" value="1"/>
</dbReference>
<dbReference type="InterPro" id="IPR000524">
    <property type="entry name" value="Tscrpt_reg_HTH_GntR"/>
</dbReference>
<dbReference type="Pfam" id="PF07729">
    <property type="entry name" value="FCD"/>
    <property type="match status" value="1"/>
</dbReference>
<sequence>MEKSALFPNNTRRKHKSLSQSLAENITEKIRSGALKPGDKLPTESAIMELYEVSRTVVREAISHLQAGGLVQTRHGIGTFIQEPPSNPLSLHKEAIVTVRDVLDILELRISLETEAAWLAALRRTDAQMAELSLALKDILGHVQRDTESVNADMRFHQLIAQATGNRYFVDILSDLGSTLIPRARLDSAALSDEASNSYLERVNREHEDIHDAILRKDSEAARAAMRTHLSNSRERLRLAQQKFETDQQ</sequence>
<comment type="caution">
    <text evidence="5">The sequence shown here is derived from an EMBL/GenBank/DDBJ whole genome shotgun (WGS) entry which is preliminary data.</text>
</comment>
<dbReference type="Pfam" id="PF00392">
    <property type="entry name" value="GntR"/>
    <property type="match status" value="1"/>
</dbReference>
<dbReference type="RefSeq" id="WP_190479962.1">
    <property type="nucleotide sequence ID" value="NZ_JACOFT010000004.1"/>
</dbReference>
<name>A0ABR6XHR8_9BURK</name>
<dbReference type="SMART" id="SM00895">
    <property type="entry name" value="FCD"/>
    <property type="match status" value="1"/>
</dbReference>
<dbReference type="PRINTS" id="PR00035">
    <property type="entry name" value="HTHGNTR"/>
</dbReference>
<dbReference type="EMBL" id="JACOFT010000004">
    <property type="protein sequence ID" value="MBC3812295.1"/>
    <property type="molecule type" value="Genomic_DNA"/>
</dbReference>